<evidence type="ECO:0000313" key="1">
    <source>
        <dbReference type="EMBL" id="TCP64767.1"/>
    </source>
</evidence>
<name>A0A4R2RQS7_9FIRM</name>
<dbReference type="Proteomes" id="UP000294813">
    <property type="component" value="Unassembled WGS sequence"/>
</dbReference>
<organism evidence="1 2">
    <name type="scientific">Heliophilum fasciatum</name>
    <dbReference type="NCBI Taxonomy" id="35700"/>
    <lineage>
        <taxon>Bacteria</taxon>
        <taxon>Bacillati</taxon>
        <taxon>Bacillota</taxon>
        <taxon>Clostridia</taxon>
        <taxon>Eubacteriales</taxon>
        <taxon>Heliobacteriaceae</taxon>
        <taxon>Heliophilum</taxon>
    </lineage>
</organism>
<dbReference type="Pfam" id="PF05135">
    <property type="entry name" value="Phage_connect_1"/>
    <property type="match status" value="1"/>
</dbReference>
<accession>A0A4R2RQS7</accession>
<dbReference type="AlphaFoldDB" id="A0A4R2RQS7"/>
<reference evidence="1 2" key="1">
    <citation type="submission" date="2019-03" db="EMBL/GenBank/DDBJ databases">
        <title>Genomic Encyclopedia of Type Strains, Phase IV (KMG-IV): sequencing the most valuable type-strain genomes for metagenomic binning, comparative biology and taxonomic classification.</title>
        <authorList>
            <person name="Goeker M."/>
        </authorList>
    </citation>
    <scope>NUCLEOTIDE SEQUENCE [LARGE SCALE GENOMIC DNA]</scope>
    <source>
        <strain evidence="1 2">DSM 11170</strain>
    </source>
</reference>
<comment type="caution">
    <text evidence="1">The sequence shown here is derived from an EMBL/GenBank/DDBJ whole genome shotgun (WGS) entry which is preliminary data.</text>
</comment>
<keyword evidence="2" id="KW-1185">Reference proteome</keyword>
<proteinExistence type="predicted"/>
<evidence type="ECO:0000313" key="2">
    <source>
        <dbReference type="Proteomes" id="UP000294813"/>
    </source>
</evidence>
<protein>
    <submittedName>
        <fullName evidence="1">Gp6-like head-tail connector protein</fullName>
    </submittedName>
</protein>
<dbReference type="RefSeq" id="WP_131918907.1">
    <property type="nucleotide sequence ID" value="NZ_JAOQNU010000008.1"/>
</dbReference>
<dbReference type="EMBL" id="SLXT01000008">
    <property type="protein sequence ID" value="TCP64767.1"/>
    <property type="molecule type" value="Genomic_DNA"/>
</dbReference>
<dbReference type="OrthoDB" id="2229600at2"/>
<sequence length="122" mass="13589">MTTNQAVVLSAVKIRLRINHNDLDPLILSYIDEIGVRISHYCNMDVIPDTLTFTWTSMVIDALRAEQSAIDEIAQSNAGSADIKIGDTSIKPVAASGQNKSAIDAVVLNYRVDLNRYRKLRW</sequence>
<gene>
    <name evidence="1" type="ORF">EDD73_108120</name>
</gene>
<dbReference type="InterPro" id="IPR021146">
    <property type="entry name" value="Phage_gp6-like_head-tail"/>
</dbReference>